<dbReference type="InParanoid" id="A0A067NB66"/>
<evidence type="ECO:0000256" key="1">
    <source>
        <dbReference type="SAM" id="Phobius"/>
    </source>
</evidence>
<dbReference type="Proteomes" id="UP000027195">
    <property type="component" value="Unassembled WGS sequence"/>
</dbReference>
<feature type="non-terminal residue" evidence="2">
    <location>
        <position position="63"/>
    </location>
</feature>
<proteinExistence type="predicted"/>
<gene>
    <name evidence="2" type="ORF">BOTBODRAFT_25751</name>
</gene>
<keyword evidence="3" id="KW-1185">Reference proteome</keyword>
<accession>A0A067NB66</accession>
<sequence>MAKSNTRDLESQVPIAKARNPKALSSYLQMSPRALPPPKNIFVWAIILLLYVMGWGSSFAHSL</sequence>
<keyword evidence="1" id="KW-0812">Transmembrane</keyword>
<evidence type="ECO:0000313" key="2">
    <source>
        <dbReference type="EMBL" id="KDQ21327.1"/>
    </source>
</evidence>
<dbReference type="EMBL" id="KL198016">
    <property type="protein sequence ID" value="KDQ21327.1"/>
    <property type="molecule type" value="Genomic_DNA"/>
</dbReference>
<dbReference type="HOGENOM" id="CLU_2891920_0_0_1"/>
<reference evidence="3" key="1">
    <citation type="journal article" date="2014" name="Proc. Natl. Acad. Sci. U.S.A.">
        <title>Extensive sampling of basidiomycete genomes demonstrates inadequacy of the white-rot/brown-rot paradigm for wood decay fungi.</title>
        <authorList>
            <person name="Riley R."/>
            <person name="Salamov A.A."/>
            <person name="Brown D.W."/>
            <person name="Nagy L.G."/>
            <person name="Floudas D."/>
            <person name="Held B.W."/>
            <person name="Levasseur A."/>
            <person name="Lombard V."/>
            <person name="Morin E."/>
            <person name="Otillar R."/>
            <person name="Lindquist E.A."/>
            <person name="Sun H."/>
            <person name="LaButti K.M."/>
            <person name="Schmutz J."/>
            <person name="Jabbour D."/>
            <person name="Luo H."/>
            <person name="Baker S.E."/>
            <person name="Pisabarro A.G."/>
            <person name="Walton J.D."/>
            <person name="Blanchette R.A."/>
            <person name="Henrissat B."/>
            <person name="Martin F."/>
            <person name="Cullen D."/>
            <person name="Hibbett D.S."/>
            <person name="Grigoriev I.V."/>
        </authorList>
    </citation>
    <scope>NUCLEOTIDE SEQUENCE [LARGE SCALE GENOMIC DNA]</scope>
    <source>
        <strain evidence="3">FD-172 SS1</strain>
    </source>
</reference>
<keyword evidence="1" id="KW-1133">Transmembrane helix</keyword>
<organism evidence="2 3">
    <name type="scientific">Botryobasidium botryosum (strain FD-172 SS1)</name>
    <dbReference type="NCBI Taxonomy" id="930990"/>
    <lineage>
        <taxon>Eukaryota</taxon>
        <taxon>Fungi</taxon>
        <taxon>Dikarya</taxon>
        <taxon>Basidiomycota</taxon>
        <taxon>Agaricomycotina</taxon>
        <taxon>Agaricomycetes</taxon>
        <taxon>Cantharellales</taxon>
        <taxon>Botryobasidiaceae</taxon>
        <taxon>Botryobasidium</taxon>
    </lineage>
</organism>
<feature type="transmembrane region" description="Helical" evidence="1">
    <location>
        <begin position="41"/>
        <end position="60"/>
    </location>
</feature>
<evidence type="ECO:0000313" key="3">
    <source>
        <dbReference type="Proteomes" id="UP000027195"/>
    </source>
</evidence>
<keyword evidence="1" id="KW-0472">Membrane</keyword>
<protein>
    <submittedName>
        <fullName evidence="2">Uncharacterized protein</fullName>
    </submittedName>
</protein>
<dbReference type="AlphaFoldDB" id="A0A067NB66"/>
<name>A0A067NB66_BOTB1</name>